<dbReference type="InterPro" id="IPR011663">
    <property type="entry name" value="UTRA"/>
</dbReference>
<dbReference type="InterPro" id="IPR028978">
    <property type="entry name" value="Chorismate_lyase_/UTRA_dom_sf"/>
</dbReference>
<dbReference type="GO" id="GO:0045892">
    <property type="term" value="P:negative regulation of DNA-templated transcription"/>
    <property type="evidence" value="ECO:0007669"/>
    <property type="project" value="TreeGrafter"/>
</dbReference>
<dbReference type="Pfam" id="PF00392">
    <property type="entry name" value="GntR"/>
    <property type="match status" value="1"/>
</dbReference>
<name>A0AAE9XG26_9ENTE</name>
<dbReference type="InterPro" id="IPR036390">
    <property type="entry name" value="WH_DNA-bd_sf"/>
</dbReference>
<keyword evidence="2" id="KW-0805">Transcription regulation</keyword>
<dbReference type="GO" id="GO:0003677">
    <property type="term" value="F:DNA binding"/>
    <property type="evidence" value="ECO:0007669"/>
    <property type="project" value="UniProtKB-KW"/>
</dbReference>
<dbReference type="Proteomes" id="UP001179600">
    <property type="component" value="Chromosome"/>
</dbReference>
<reference evidence="6" key="1">
    <citation type="submission" date="2023-01" db="EMBL/GenBank/DDBJ databases">
        <title>Oxazolidinone resistance genes in florfenicol resistant enterococci from beef cattle and veal calves at slaughter.</title>
        <authorList>
            <person name="Biggel M."/>
        </authorList>
    </citation>
    <scope>NUCLEOTIDE SEQUENCE</scope>
    <source>
        <strain evidence="6">K204-1</strain>
    </source>
</reference>
<dbReference type="GO" id="GO:0003700">
    <property type="term" value="F:DNA-binding transcription factor activity"/>
    <property type="evidence" value="ECO:0007669"/>
    <property type="project" value="InterPro"/>
</dbReference>
<evidence type="ECO:0000256" key="1">
    <source>
        <dbReference type="ARBA" id="ARBA00022491"/>
    </source>
</evidence>
<dbReference type="AlphaFoldDB" id="A0AAE9XG26"/>
<evidence type="ECO:0000313" key="7">
    <source>
        <dbReference type="Proteomes" id="UP001179600"/>
    </source>
</evidence>
<dbReference type="CDD" id="cd07377">
    <property type="entry name" value="WHTH_GntR"/>
    <property type="match status" value="1"/>
</dbReference>
<sequence>MTKYEQIADIIRERIKKNEYPVHSQLPKQSLLAEEFSASRETIKKAIDLLTMEGLVYAQRGSGTVVLNRPFSQKEASPATEYYGLTALMEKEERSVDSDIILFDVTFPNQHIQEKLHITATQAVYHIIRLRRVDNQPYILEHIYMPVHLVPHLTEDILKQSIYDYLKNELDLKFAGAYRMIQADKSDSFDQSYLNCEVTDPILEVEQVVYLKNGQLLEYSRSRNRFDVRGYSVLDLQ</sequence>
<dbReference type="PANTHER" id="PTHR44846">
    <property type="entry name" value="MANNOSYL-D-GLYCERATE TRANSPORT/METABOLISM SYSTEM REPRESSOR MNGR-RELATED"/>
    <property type="match status" value="1"/>
</dbReference>
<dbReference type="InterPro" id="IPR036388">
    <property type="entry name" value="WH-like_DNA-bd_sf"/>
</dbReference>
<evidence type="ECO:0000259" key="5">
    <source>
        <dbReference type="PROSITE" id="PS50949"/>
    </source>
</evidence>
<dbReference type="SMART" id="SM00345">
    <property type="entry name" value="HTH_GNTR"/>
    <property type="match status" value="1"/>
</dbReference>
<dbReference type="PRINTS" id="PR00035">
    <property type="entry name" value="HTHGNTR"/>
</dbReference>
<organism evidence="6 7">
    <name type="scientific">Vagococcus lutrae</name>
    <dbReference type="NCBI Taxonomy" id="81947"/>
    <lineage>
        <taxon>Bacteria</taxon>
        <taxon>Bacillati</taxon>
        <taxon>Bacillota</taxon>
        <taxon>Bacilli</taxon>
        <taxon>Lactobacillales</taxon>
        <taxon>Enterococcaceae</taxon>
        <taxon>Vagococcus</taxon>
    </lineage>
</organism>
<proteinExistence type="predicted"/>
<dbReference type="Gene3D" id="3.40.1410.10">
    <property type="entry name" value="Chorismate lyase-like"/>
    <property type="match status" value="1"/>
</dbReference>
<dbReference type="PROSITE" id="PS50949">
    <property type="entry name" value="HTH_GNTR"/>
    <property type="match status" value="1"/>
</dbReference>
<evidence type="ECO:0000256" key="2">
    <source>
        <dbReference type="ARBA" id="ARBA00023015"/>
    </source>
</evidence>
<dbReference type="PANTHER" id="PTHR44846:SF5">
    <property type="entry name" value="HTH-TYPE TRANSCRIPTIONAL REGULATOR GMUR"/>
    <property type="match status" value="1"/>
</dbReference>
<dbReference type="Gene3D" id="1.10.10.10">
    <property type="entry name" value="Winged helix-like DNA-binding domain superfamily/Winged helix DNA-binding domain"/>
    <property type="match status" value="1"/>
</dbReference>
<evidence type="ECO:0000256" key="3">
    <source>
        <dbReference type="ARBA" id="ARBA00023125"/>
    </source>
</evidence>
<dbReference type="InterPro" id="IPR000524">
    <property type="entry name" value="Tscrpt_reg_HTH_GntR"/>
</dbReference>
<protein>
    <submittedName>
        <fullName evidence="6">GntR family transcriptional regulator</fullName>
    </submittedName>
</protein>
<dbReference type="FunFam" id="3.40.1410.10:FF:000008">
    <property type="entry name" value="Transcriptional regulator, GntR family"/>
    <property type="match status" value="1"/>
</dbReference>
<accession>A0AAE9XG26</accession>
<feature type="domain" description="HTH gntR-type" evidence="5">
    <location>
        <begin position="1"/>
        <end position="69"/>
    </location>
</feature>
<gene>
    <name evidence="6" type="ORF">PML95_03915</name>
</gene>
<keyword evidence="4" id="KW-0804">Transcription</keyword>
<evidence type="ECO:0000256" key="4">
    <source>
        <dbReference type="ARBA" id="ARBA00023163"/>
    </source>
</evidence>
<dbReference type="EMBL" id="CP116507">
    <property type="protein sequence ID" value="WCG23398.1"/>
    <property type="molecule type" value="Genomic_DNA"/>
</dbReference>
<keyword evidence="3" id="KW-0238">DNA-binding</keyword>
<dbReference type="SUPFAM" id="SSF64288">
    <property type="entry name" value="Chorismate lyase-like"/>
    <property type="match status" value="1"/>
</dbReference>
<dbReference type="SMART" id="SM00866">
    <property type="entry name" value="UTRA"/>
    <property type="match status" value="1"/>
</dbReference>
<keyword evidence="1" id="KW-0678">Repressor</keyword>
<dbReference type="InterPro" id="IPR050679">
    <property type="entry name" value="Bact_HTH_transcr_reg"/>
</dbReference>
<dbReference type="RefSeq" id="WP_248853179.1">
    <property type="nucleotide sequence ID" value="NZ_CP090216.1"/>
</dbReference>
<evidence type="ECO:0000313" key="6">
    <source>
        <dbReference type="EMBL" id="WCG23398.1"/>
    </source>
</evidence>
<dbReference type="SUPFAM" id="SSF46785">
    <property type="entry name" value="Winged helix' DNA-binding domain"/>
    <property type="match status" value="1"/>
</dbReference>
<dbReference type="Pfam" id="PF07702">
    <property type="entry name" value="UTRA"/>
    <property type="match status" value="1"/>
</dbReference>